<sequence length="332" mass="36051">MKKILVLLLSGAILLCACSTKGDHSSPSSTPKPSKQSQASSDSIEQDEKVYASTLDSLKNDTSEGRANLYAFYDIDGNGTKELLTGHNFKGQYYLTAIYYLNQGVSTYLAQSRVASAGGSREVTTIYTDGTVFYAQWHSLSPDAKGYLYQLRSDNSGVDVLKEADFQIAGVDPNSESGQHTVFGTGSKKELALSSLKWKDIENYQATTSVGNQKEQSRSSQLDLEAIQKGDYSSIEGRWRNGKGSELVFDKNGLVNNDLKLGNNFRMIDSYLQGGVSSGGPGAAILFIPAGVDMSVTAGDQTIADASDKKQDRILITQSVVVNNPEVFYYRE</sequence>
<comment type="caution">
    <text evidence="4">The sequence shown here is derived from an EMBL/GenBank/DDBJ whole genome shotgun (WGS) entry which is preliminary data.</text>
</comment>
<gene>
    <name evidence="4" type="ORF">SGODD07_01470</name>
</gene>
<feature type="region of interest" description="Disordered" evidence="1">
    <location>
        <begin position="22"/>
        <end position="44"/>
    </location>
</feature>
<dbReference type="Pfam" id="PF19804">
    <property type="entry name" value="DUF6287"/>
    <property type="match status" value="1"/>
</dbReference>
<dbReference type="PATRIC" id="fig|1302.21.peg.1643"/>
<dbReference type="AlphaFoldDB" id="A0A139N4D4"/>
<evidence type="ECO:0000313" key="5">
    <source>
        <dbReference type="Proteomes" id="UP000070096"/>
    </source>
</evidence>
<protein>
    <recommendedName>
        <fullName evidence="3">DUF6287 domain-containing protein</fullName>
    </recommendedName>
</protein>
<dbReference type="Proteomes" id="UP000070096">
    <property type="component" value="Unassembled WGS sequence"/>
</dbReference>
<dbReference type="EMBL" id="LQRC01000212">
    <property type="protein sequence ID" value="KXT70654.1"/>
    <property type="molecule type" value="Genomic_DNA"/>
</dbReference>
<keyword evidence="2" id="KW-0732">Signal</keyword>
<name>A0A139N4D4_STRGN</name>
<reference evidence="4 5" key="1">
    <citation type="submission" date="2016-01" db="EMBL/GenBank/DDBJ databases">
        <title>Highly variable Streptococcus oralis are common among viridans streptococci isolated from primates.</title>
        <authorList>
            <person name="Denapaite D."/>
            <person name="Rieger M."/>
            <person name="Koendgen S."/>
            <person name="Brueckner R."/>
            <person name="Ochigava I."/>
            <person name="Kappeler P."/>
            <person name="Maetz-Rensing K."/>
            <person name="Leendertz F."/>
            <person name="Hakenbeck R."/>
        </authorList>
    </citation>
    <scope>NUCLEOTIDE SEQUENCE [LARGE SCALE GENOMIC DNA]</scope>
    <source>
        <strain evidence="4 5">DD07</strain>
    </source>
</reference>
<feature type="signal peptide" evidence="2">
    <location>
        <begin position="1"/>
        <end position="22"/>
    </location>
</feature>
<feature type="compositionally biased region" description="Low complexity" evidence="1">
    <location>
        <begin position="22"/>
        <end position="43"/>
    </location>
</feature>
<organism evidence="4 5">
    <name type="scientific">Streptococcus gordonii</name>
    <dbReference type="NCBI Taxonomy" id="1302"/>
    <lineage>
        <taxon>Bacteria</taxon>
        <taxon>Bacillati</taxon>
        <taxon>Bacillota</taxon>
        <taxon>Bacilli</taxon>
        <taxon>Lactobacillales</taxon>
        <taxon>Streptococcaceae</taxon>
        <taxon>Streptococcus</taxon>
    </lineage>
</organism>
<evidence type="ECO:0000313" key="4">
    <source>
        <dbReference type="EMBL" id="KXT70654.1"/>
    </source>
</evidence>
<evidence type="ECO:0000256" key="1">
    <source>
        <dbReference type="SAM" id="MobiDB-lite"/>
    </source>
</evidence>
<evidence type="ECO:0000256" key="2">
    <source>
        <dbReference type="SAM" id="SignalP"/>
    </source>
</evidence>
<evidence type="ECO:0000259" key="3">
    <source>
        <dbReference type="Pfam" id="PF19804"/>
    </source>
</evidence>
<feature type="chain" id="PRO_5007488046" description="DUF6287 domain-containing protein" evidence="2">
    <location>
        <begin position="23"/>
        <end position="332"/>
    </location>
</feature>
<dbReference type="InterPro" id="IPR046254">
    <property type="entry name" value="DUF6287"/>
</dbReference>
<proteinExistence type="predicted"/>
<accession>A0A139N4D4</accession>
<feature type="domain" description="DUF6287" evidence="3">
    <location>
        <begin position="220"/>
        <end position="253"/>
    </location>
</feature>
<dbReference type="PROSITE" id="PS51257">
    <property type="entry name" value="PROKAR_LIPOPROTEIN"/>
    <property type="match status" value="1"/>
</dbReference>